<dbReference type="CDD" id="cd06581">
    <property type="entry name" value="TM_PBP1_LivM_like"/>
    <property type="match status" value="1"/>
</dbReference>
<dbReference type="InterPro" id="IPR001851">
    <property type="entry name" value="ABC_transp_permease"/>
</dbReference>
<evidence type="ECO:0000313" key="8">
    <source>
        <dbReference type="Proteomes" id="UP000077381"/>
    </source>
</evidence>
<comment type="subcellular location">
    <subcellularLocation>
        <location evidence="1">Cell membrane</location>
        <topology evidence="1">Multi-pass membrane protein</topology>
    </subcellularLocation>
</comment>
<gene>
    <name evidence="7" type="ORF">STSP_31450</name>
</gene>
<name>A0A177HSM3_9ACTN</name>
<dbReference type="AlphaFoldDB" id="A0A177HSM3"/>
<dbReference type="Pfam" id="PF02653">
    <property type="entry name" value="BPD_transp_2"/>
    <property type="match status" value="1"/>
</dbReference>
<feature type="transmembrane region" description="Helical" evidence="6">
    <location>
        <begin position="14"/>
        <end position="31"/>
    </location>
</feature>
<keyword evidence="5 6" id="KW-0472">Membrane</keyword>
<evidence type="ECO:0000256" key="3">
    <source>
        <dbReference type="ARBA" id="ARBA00022692"/>
    </source>
</evidence>
<evidence type="ECO:0000256" key="4">
    <source>
        <dbReference type="ARBA" id="ARBA00022989"/>
    </source>
</evidence>
<reference evidence="7 8" key="1">
    <citation type="submission" date="2015-12" db="EMBL/GenBank/DDBJ databases">
        <title>Genome sequence of Streptomyces sp. G25.</title>
        <authorList>
            <person name="Poehlein A."/>
            <person name="Roettig A."/>
            <person name="Hiessl S."/>
            <person name="Hauschild P."/>
            <person name="Schauer J."/>
            <person name="Madkour M.H."/>
            <person name="Al-Ansari A.M."/>
            <person name="Almakishah N.H."/>
            <person name="Steinbuechel A."/>
            <person name="Daniel R."/>
        </authorList>
    </citation>
    <scope>NUCLEOTIDE SEQUENCE [LARGE SCALE GENOMIC DNA]</scope>
    <source>
        <strain evidence="8">G25(2015)</strain>
    </source>
</reference>
<keyword evidence="4 6" id="KW-1133">Transmembrane helix</keyword>
<dbReference type="Proteomes" id="UP000077381">
    <property type="component" value="Unassembled WGS sequence"/>
</dbReference>
<evidence type="ECO:0000256" key="5">
    <source>
        <dbReference type="ARBA" id="ARBA00023136"/>
    </source>
</evidence>
<evidence type="ECO:0000256" key="2">
    <source>
        <dbReference type="ARBA" id="ARBA00022475"/>
    </source>
</evidence>
<sequence length="330" mass="34993">MDISVIVSDALRSGIGPIAAVYALAAMGLNLHFGYTGLLNFGQVGFMLVGGYGLAVTVATWGGPLWLGILAGLASAVVLALLLGLPTLRLRADYLAITTIAAGETLRLFYRSSWAEPVTGGVFGLQRFANEFYALSPIPRGTYGVWLVRFSARDLWVLTVGWTLVAVTGVLLALLVRSPWGRVVRAIREDETAARSLGKNVYACKMQSLVIGGVIGAAAGMLQAIQVQSVNPDSFDPAVTFFLYTLLVLGGAGRILGPVVGSVLFWFVLTFLDSALRQAIDAGYVSPELISTSEVGAVRFALVGLALILLVTFRPQGILGSRKEMLLSGR</sequence>
<dbReference type="InterPro" id="IPR043428">
    <property type="entry name" value="LivM-like"/>
</dbReference>
<feature type="transmembrane region" description="Helical" evidence="6">
    <location>
        <begin position="65"/>
        <end position="85"/>
    </location>
</feature>
<dbReference type="EMBL" id="LOHS01000076">
    <property type="protein sequence ID" value="OAH13467.1"/>
    <property type="molecule type" value="Genomic_DNA"/>
</dbReference>
<keyword evidence="3 6" id="KW-0812">Transmembrane</keyword>
<feature type="transmembrane region" description="Helical" evidence="6">
    <location>
        <begin position="209"/>
        <end position="226"/>
    </location>
</feature>
<keyword evidence="8" id="KW-1185">Reference proteome</keyword>
<feature type="transmembrane region" description="Helical" evidence="6">
    <location>
        <begin position="238"/>
        <end position="256"/>
    </location>
</feature>
<comment type="caution">
    <text evidence="7">The sequence shown here is derived from an EMBL/GenBank/DDBJ whole genome shotgun (WGS) entry which is preliminary data.</text>
</comment>
<dbReference type="PANTHER" id="PTHR30482:SF10">
    <property type="entry name" value="HIGH-AFFINITY BRANCHED-CHAIN AMINO ACID TRANSPORT PROTEIN BRAE"/>
    <property type="match status" value="1"/>
</dbReference>
<feature type="transmembrane region" description="Helical" evidence="6">
    <location>
        <begin position="155"/>
        <end position="176"/>
    </location>
</feature>
<protein>
    <submittedName>
        <fullName evidence="7">Leucine/isoleucine/valine transporter permease subunit</fullName>
    </submittedName>
</protein>
<evidence type="ECO:0000256" key="1">
    <source>
        <dbReference type="ARBA" id="ARBA00004651"/>
    </source>
</evidence>
<dbReference type="GO" id="GO:0015658">
    <property type="term" value="F:branched-chain amino acid transmembrane transporter activity"/>
    <property type="evidence" value="ECO:0007669"/>
    <property type="project" value="InterPro"/>
</dbReference>
<proteinExistence type="predicted"/>
<organism evidence="7 8">
    <name type="scientific">Streptomyces jeddahensis</name>
    <dbReference type="NCBI Taxonomy" id="1716141"/>
    <lineage>
        <taxon>Bacteria</taxon>
        <taxon>Bacillati</taxon>
        <taxon>Actinomycetota</taxon>
        <taxon>Actinomycetes</taxon>
        <taxon>Kitasatosporales</taxon>
        <taxon>Streptomycetaceae</taxon>
        <taxon>Streptomyces</taxon>
    </lineage>
</organism>
<dbReference type="PATRIC" id="fig|1716141.3.peg.3304"/>
<dbReference type="STRING" id="1716141.STSP_31450"/>
<dbReference type="GO" id="GO:0005886">
    <property type="term" value="C:plasma membrane"/>
    <property type="evidence" value="ECO:0007669"/>
    <property type="project" value="UniProtKB-SubCell"/>
</dbReference>
<feature type="transmembrane region" description="Helical" evidence="6">
    <location>
        <begin position="38"/>
        <end position="59"/>
    </location>
</feature>
<feature type="transmembrane region" description="Helical" evidence="6">
    <location>
        <begin position="295"/>
        <end position="313"/>
    </location>
</feature>
<evidence type="ECO:0000313" key="7">
    <source>
        <dbReference type="EMBL" id="OAH13467.1"/>
    </source>
</evidence>
<dbReference type="OrthoDB" id="9814461at2"/>
<dbReference type="RefSeq" id="WP_067277542.1">
    <property type="nucleotide sequence ID" value="NZ_LOHS01000076.1"/>
</dbReference>
<dbReference type="PANTHER" id="PTHR30482">
    <property type="entry name" value="HIGH-AFFINITY BRANCHED-CHAIN AMINO ACID TRANSPORT SYSTEM PERMEASE"/>
    <property type="match status" value="1"/>
</dbReference>
<accession>A0A177HSM3</accession>
<feature type="transmembrane region" description="Helical" evidence="6">
    <location>
        <begin position="263"/>
        <end position="280"/>
    </location>
</feature>
<keyword evidence="2" id="KW-1003">Cell membrane</keyword>
<evidence type="ECO:0000256" key="6">
    <source>
        <dbReference type="SAM" id="Phobius"/>
    </source>
</evidence>